<reference evidence="6 7" key="1">
    <citation type="submission" date="2020-07" db="EMBL/GenBank/DDBJ databases">
        <title>Genomic Encyclopedia of Type Strains, Phase IV (KMG-V): Genome sequencing to study the core and pangenomes of soil and plant-associated prokaryotes.</title>
        <authorList>
            <person name="Whitman W."/>
        </authorList>
    </citation>
    <scope>NUCLEOTIDE SEQUENCE [LARGE SCALE GENOMIC DNA]</scope>
    <source>
        <strain evidence="6 7">SAS40</strain>
    </source>
</reference>
<evidence type="ECO:0000313" key="6">
    <source>
        <dbReference type="EMBL" id="NYE81304.1"/>
    </source>
</evidence>
<keyword evidence="4" id="KW-0804">Transcription</keyword>
<proteinExistence type="inferred from homology"/>
<comment type="caution">
    <text evidence="6">The sequence shown here is derived from an EMBL/GenBank/DDBJ whole genome shotgun (WGS) entry which is preliminary data.</text>
</comment>
<keyword evidence="2" id="KW-0805">Transcription regulation</keyword>
<dbReference type="GO" id="GO:0003677">
    <property type="term" value="F:DNA binding"/>
    <property type="evidence" value="ECO:0007669"/>
    <property type="project" value="UniProtKB-KW"/>
</dbReference>
<dbReference type="InterPro" id="IPR036390">
    <property type="entry name" value="WH_DNA-bd_sf"/>
</dbReference>
<dbReference type="Pfam" id="PF00126">
    <property type="entry name" value="HTH_1"/>
    <property type="match status" value="1"/>
</dbReference>
<evidence type="ECO:0000256" key="1">
    <source>
        <dbReference type="ARBA" id="ARBA00009437"/>
    </source>
</evidence>
<dbReference type="InterPro" id="IPR005119">
    <property type="entry name" value="LysR_subst-bd"/>
</dbReference>
<keyword evidence="7" id="KW-1185">Reference proteome</keyword>
<dbReference type="GO" id="GO:0003700">
    <property type="term" value="F:DNA-binding transcription factor activity"/>
    <property type="evidence" value="ECO:0007669"/>
    <property type="project" value="InterPro"/>
</dbReference>
<dbReference type="RefSeq" id="WP_179583216.1">
    <property type="nucleotide sequence ID" value="NZ_JACBYR010000001.1"/>
</dbReference>
<dbReference type="SUPFAM" id="SSF46785">
    <property type="entry name" value="Winged helix' DNA-binding domain"/>
    <property type="match status" value="1"/>
</dbReference>
<dbReference type="InterPro" id="IPR000847">
    <property type="entry name" value="LysR_HTH_N"/>
</dbReference>
<dbReference type="PANTHER" id="PTHR30346:SF28">
    <property type="entry name" value="HTH-TYPE TRANSCRIPTIONAL REGULATOR CYNR"/>
    <property type="match status" value="1"/>
</dbReference>
<sequence length="287" mass="32237">MDTRFLDSFLIAAECGSLAEAARRMSITPTAMAQRIKALERELGVPLLVRSGRVVRLTEGGARLLDRARDFQRNLRDLKASVSADGLPGGLRIGTLRTTLSTVMPDLLEYIAQRYPLLDAKLEIAASHELFHQLGASKIDAALVVEPPFALAKSFTWRTLRVEPLVLLAPSHLAHEDHTTLLAREPFIRYDRRTWGGDLAERYLQQKRIRPQERFELDSPDGIRALVARGLGVALVPNCFRPETTPSNVALINLPRNRLARRLGLIWPTHSVYGRLFSEMSERFGTR</sequence>
<dbReference type="Gene3D" id="3.40.190.10">
    <property type="entry name" value="Periplasmic binding protein-like II"/>
    <property type="match status" value="2"/>
</dbReference>
<dbReference type="InterPro" id="IPR036388">
    <property type="entry name" value="WH-like_DNA-bd_sf"/>
</dbReference>
<comment type="similarity">
    <text evidence="1">Belongs to the LysR transcriptional regulatory family.</text>
</comment>
<feature type="domain" description="HTH lysR-type" evidence="5">
    <location>
        <begin position="1"/>
        <end position="58"/>
    </location>
</feature>
<evidence type="ECO:0000313" key="7">
    <source>
        <dbReference type="Proteomes" id="UP000542125"/>
    </source>
</evidence>
<evidence type="ECO:0000256" key="2">
    <source>
        <dbReference type="ARBA" id="ARBA00023015"/>
    </source>
</evidence>
<evidence type="ECO:0000259" key="5">
    <source>
        <dbReference type="PROSITE" id="PS50931"/>
    </source>
</evidence>
<gene>
    <name evidence="6" type="ORF">FHW18_000575</name>
</gene>
<protein>
    <submittedName>
        <fullName evidence="6">DNA-binding transcriptional LysR family regulator</fullName>
    </submittedName>
</protein>
<dbReference type="GO" id="GO:0032993">
    <property type="term" value="C:protein-DNA complex"/>
    <property type="evidence" value="ECO:0007669"/>
    <property type="project" value="TreeGrafter"/>
</dbReference>
<dbReference type="Pfam" id="PF03466">
    <property type="entry name" value="LysR_substrate"/>
    <property type="match status" value="1"/>
</dbReference>
<dbReference type="Proteomes" id="UP000542125">
    <property type="component" value="Unassembled WGS sequence"/>
</dbReference>
<dbReference type="PROSITE" id="PS50931">
    <property type="entry name" value="HTH_LYSR"/>
    <property type="match status" value="1"/>
</dbReference>
<accession>A0A7Y9IS11</accession>
<dbReference type="AlphaFoldDB" id="A0A7Y9IS11"/>
<evidence type="ECO:0000256" key="3">
    <source>
        <dbReference type="ARBA" id="ARBA00023125"/>
    </source>
</evidence>
<dbReference type="Gene3D" id="1.10.10.10">
    <property type="entry name" value="Winged helix-like DNA-binding domain superfamily/Winged helix DNA-binding domain"/>
    <property type="match status" value="1"/>
</dbReference>
<dbReference type="EMBL" id="JACBYR010000001">
    <property type="protein sequence ID" value="NYE81304.1"/>
    <property type="molecule type" value="Genomic_DNA"/>
</dbReference>
<dbReference type="SUPFAM" id="SSF53850">
    <property type="entry name" value="Periplasmic binding protein-like II"/>
    <property type="match status" value="1"/>
</dbReference>
<keyword evidence="3 6" id="KW-0238">DNA-binding</keyword>
<organism evidence="6 7">
    <name type="scientific">Pigmentiphaga litoralis</name>
    <dbReference type="NCBI Taxonomy" id="516702"/>
    <lineage>
        <taxon>Bacteria</taxon>
        <taxon>Pseudomonadati</taxon>
        <taxon>Pseudomonadota</taxon>
        <taxon>Betaproteobacteria</taxon>
        <taxon>Burkholderiales</taxon>
        <taxon>Alcaligenaceae</taxon>
        <taxon>Pigmentiphaga</taxon>
    </lineage>
</organism>
<evidence type="ECO:0000256" key="4">
    <source>
        <dbReference type="ARBA" id="ARBA00023163"/>
    </source>
</evidence>
<name>A0A7Y9IS11_9BURK</name>
<dbReference type="PANTHER" id="PTHR30346">
    <property type="entry name" value="TRANSCRIPTIONAL DUAL REGULATOR HCAR-RELATED"/>
    <property type="match status" value="1"/>
</dbReference>